<dbReference type="CDD" id="cd12148">
    <property type="entry name" value="fungal_TF_MHR"/>
    <property type="match status" value="1"/>
</dbReference>
<evidence type="ECO:0000256" key="4">
    <source>
        <dbReference type="ARBA" id="ARBA00022771"/>
    </source>
</evidence>
<evidence type="ECO:0000256" key="2">
    <source>
        <dbReference type="ARBA" id="ARBA00022723"/>
    </source>
</evidence>
<evidence type="ECO:0000256" key="6">
    <source>
        <dbReference type="ARBA" id="ARBA00023242"/>
    </source>
</evidence>
<gene>
    <name evidence="10" type="ORF">HMPREF1541_05252</name>
</gene>
<dbReference type="InParanoid" id="W2RX22"/>
<dbReference type="GO" id="GO:0000785">
    <property type="term" value="C:chromatin"/>
    <property type="evidence" value="ECO:0007669"/>
    <property type="project" value="TreeGrafter"/>
</dbReference>
<keyword evidence="8" id="KW-0812">Transmembrane</keyword>
<evidence type="ECO:0000256" key="7">
    <source>
        <dbReference type="PROSITE-ProRule" id="PRU00042"/>
    </source>
</evidence>
<name>W2RX22_CYPE1</name>
<dbReference type="GO" id="GO:0005634">
    <property type="term" value="C:nucleus"/>
    <property type="evidence" value="ECO:0007669"/>
    <property type="project" value="UniProtKB-SubCell"/>
</dbReference>
<evidence type="ECO:0000256" key="1">
    <source>
        <dbReference type="ARBA" id="ARBA00004123"/>
    </source>
</evidence>
<protein>
    <recommendedName>
        <fullName evidence="9">C2H2-type domain-containing protein</fullName>
    </recommendedName>
</protein>
<keyword evidence="3" id="KW-0677">Repeat</keyword>
<keyword evidence="5" id="KW-0862">Zinc</keyword>
<dbReference type="eggNOG" id="KOG1721">
    <property type="taxonomic scope" value="Eukaryota"/>
</dbReference>
<keyword evidence="11" id="KW-1185">Reference proteome</keyword>
<evidence type="ECO:0000256" key="3">
    <source>
        <dbReference type="ARBA" id="ARBA00022737"/>
    </source>
</evidence>
<proteinExistence type="predicted"/>
<evidence type="ECO:0000256" key="5">
    <source>
        <dbReference type="ARBA" id="ARBA00022833"/>
    </source>
</evidence>
<comment type="subcellular location">
    <subcellularLocation>
        <location evidence="1">Nucleus</location>
    </subcellularLocation>
</comment>
<evidence type="ECO:0000256" key="8">
    <source>
        <dbReference type="SAM" id="Phobius"/>
    </source>
</evidence>
<accession>W2RX22</accession>
<keyword evidence="6" id="KW-0539">Nucleus</keyword>
<feature type="transmembrane region" description="Helical" evidence="8">
    <location>
        <begin position="768"/>
        <end position="788"/>
    </location>
</feature>
<dbReference type="STRING" id="1220924.W2RX22"/>
<dbReference type="AlphaFoldDB" id="W2RX22"/>
<dbReference type="PANTHER" id="PTHR40626:SF7">
    <property type="entry name" value="TRANSCRIPTION FACTOR, PUTATIVE (AFU_ORTHOLOGUE AFUA_1G04110)-RELATED"/>
    <property type="match status" value="1"/>
</dbReference>
<evidence type="ECO:0000259" key="9">
    <source>
        <dbReference type="PROSITE" id="PS50157"/>
    </source>
</evidence>
<feature type="domain" description="C2H2-type" evidence="9">
    <location>
        <begin position="4"/>
        <end position="31"/>
    </location>
</feature>
<dbReference type="GO" id="GO:0008270">
    <property type="term" value="F:zinc ion binding"/>
    <property type="evidence" value="ECO:0007669"/>
    <property type="project" value="UniProtKB-KW"/>
</dbReference>
<dbReference type="InterPro" id="IPR013087">
    <property type="entry name" value="Znf_C2H2_type"/>
</dbReference>
<dbReference type="GO" id="GO:0000981">
    <property type="term" value="F:DNA-binding transcription factor activity, RNA polymerase II-specific"/>
    <property type="evidence" value="ECO:0007669"/>
    <property type="project" value="InterPro"/>
</dbReference>
<reference evidence="10 11" key="1">
    <citation type="submission" date="2013-03" db="EMBL/GenBank/DDBJ databases">
        <title>The Genome Sequence of Phialophora europaea CBS 101466.</title>
        <authorList>
            <consortium name="The Broad Institute Genomics Platform"/>
            <person name="Cuomo C."/>
            <person name="de Hoog S."/>
            <person name="Gorbushina A."/>
            <person name="Walker B."/>
            <person name="Young S.K."/>
            <person name="Zeng Q."/>
            <person name="Gargeya S."/>
            <person name="Fitzgerald M."/>
            <person name="Haas B."/>
            <person name="Abouelleil A."/>
            <person name="Allen A.W."/>
            <person name="Alvarado L."/>
            <person name="Arachchi H.M."/>
            <person name="Berlin A.M."/>
            <person name="Chapman S.B."/>
            <person name="Gainer-Dewar J."/>
            <person name="Goldberg J."/>
            <person name="Griggs A."/>
            <person name="Gujja S."/>
            <person name="Hansen M."/>
            <person name="Howarth C."/>
            <person name="Imamovic A."/>
            <person name="Ireland A."/>
            <person name="Larimer J."/>
            <person name="McCowan C."/>
            <person name="Murphy C."/>
            <person name="Pearson M."/>
            <person name="Poon T.W."/>
            <person name="Priest M."/>
            <person name="Roberts A."/>
            <person name="Saif S."/>
            <person name="Shea T."/>
            <person name="Sisk P."/>
            <person name="Sykes S."/>
            <person name="Wortman J."/>
            <person name="Nusbaum C."/>
            <person name="Birren B."/>
        </authorList>
    </citation>
    <scope>NUCLEOTIDE SEQUENCE [LARGE SCALE GENOMIC DNA]</scope>
    <source>
        <strain evidence="10 11">CBS 101466</strain>
    </source>
</reference>
<dbReference type="Pfam" id="PF04082">
    <property type="entry name" value="Fungal_trans"/>
    <property type="match status" value="1"/>
</dbReference>
<dbReference type="GeneID" id="19972591"/>
<organism evidence="10 11">
    <name type="scientific">Cyphellophora europaea (strain CBS 101466)</name>
    <name type="common">Phialophora europaea</name>
    <dbReference type="NCBI Taxonomy" id="1220924"/>
    <lineage>
        <taxon>Eukaryota</taxon>
        <taxon>Fungi</taxon>
        <taxon>Dikarya</taxon>
        <taxon>Ascomycota</taxon>
        <taxon>Pezizomycotina</taxon>
        <taxon>Eurotiomycetes</taxon>
        <taxon>Chaetothyriomycetidae</taxon>
        <taxon>Chaetothyriales</taxon>
        <taxon>Cyphellophoraceae</taxon>
        <taxon>Cyphellophora</taxon>
    </lineage>
</organism>
<sequence>MAIVKCGRCDQTYSKAEHLKRHQRSRESSTVILVPMAKRKLDVDRYERAPISMFTMSFAGTKRITRDPVEKRTPPPRTSIMSWAHTYETLLIQRRKVSLALSRSHRRSINWKIQPHLRRQLEAPGPSQRQMKMMTKHPLELIDKCHGKYSLISWIDQQFELAAFATSGSIASPVLMPFSRRGQNNPFTDEVDVVHRFATETQIRGLAMDISTEMGDMWHFQYDPGSIGPLPDIWTGLPLPTLTDLSSLRPFSPEANCPLSGNLDASDEFTRSGSNQRFEEIQSHWHSRSSRNIRLMTTLWHDLALSKGINIYCKEVDDKVSSPEGAQNRVSRWGFGDDCRQHMQLTLNSLTHHEGVHTPQSLDSSDAEHGSRSYHCVSYRTGEIVFPPTETCEVALEVYFHQFHPALPVLHLPTFSAQGAPFPLLFVICLLGFSILGTPSTTELVSNCFPTLVQLVSTELQSTAAGRDSPAETLTVLVTALLTLNLALIAGQNPRFMAEAEMLYINLISLAQWHGVFSPNDAISPKEILEGISDREERWHTWAKFECIKRLVIGLIEIDDWCSDYFSTHPVVRSDNIQLLPPSDDRLFHAPTADDWLRLSQTGRLATPLCVAVSLDSSAMDLHSTSLPAMLTYLQHLTYESNHLLITSSNQHGKSPCLEPWRMHTRPADTTTASTLAHHLSSLPSTSGSNALQQIDINGVITWHVCCLMLTANVQLFEDAAGRRGPTAVPTALQTIARWATTPTARRAVVHAAQVFKVLFHRRVSDVVSVHTVVALFKAALILSFYLLTTTRAMTSFSSSSGQDGPLELFDDIDWSRTGNLGMADHNNVRLGPDARDPEIDRIGRFIIAGGPFSITGVVHHPGLSSCRRVLLHAADLMQTLGKWKSCRFSEILHLLTRDSGE</sequence>
<keyword evidence="4 7" id="KW-0863">Zinc-finger</keyword>
<dbReference type="RefSeq" id="XP_008717815.1">
    <property type="nucleotide sequence ID" value="XM_008719593.1"/>
</dbReference>
<keyword evidence="8" id="KW-0472">Membrane</keyword>
<dbReference type="HOGENOM" id="CLU_008999_1_1_1"/>
<dbReference type="Proteomes" id="UP000030752">
    <property type="component" value="Unassembled WGS sequence"/>
</dbReference>
<dbReference type="EMBL" id="KB822720">
    <property type="protein sequence ID" value="ETN40972.1"/>
    <property type="molecule type" value="Genomic_DNA"/>
</dbReference>
<dbReference type="OrthoDB" id="10018191at2759"/>
<dbReference type="GO" id="GO:0000978">
    <property type="term" value="F:RNA polymerase II cis-regulatory region sequence-specific DNA binding"/>
    <property type="evidence" value="ECO:0007669"/>
    <property type="project" value="InterPro"/>
</dbReference>
<evidence type="ECO:0000313" key="10">
    <source>
        <dbReference type="EMBL" id="ETN40972.1"/>
    </source>
</evidence>
<evidence type="ECO:0000313" key="11">
    <source>
        <dbReference type="Proteomes" id="UP000030752"/>
    </source>
</evidence>
<dbReference type="InterPro" id="IPR051059">
    <property type="entry name" value="VerF-like"/>
</dbReference>
<keyword evidence="8" id="KW-1133">Transmembrane helix</keyword>
<dbReference type="VEuPathDB" id="FungiDB:HMPREF1541_05252"/>
<dbReference type="PROSITE" id="PS50157">
    <property type="entry name" value="ZINC_FINGER_C2H2_2"/>
    <property type="match status" value="1"/>
</dbReference>
<dbReference type="InterPro" id="IPR007219">
    <property type="entry name" value="XnlR_reg_dom"/>
</dbReference>
<dbReference type="PANTHER" id="PTHR40626">
    <property type="entry name" value="MIP31509P"/>
    <property type="match status" value="1"/>
</dbReference>
<keyword evidence="2" id="KW-0479">Metal-binding</keyword>
<dbReference type="GO" id="GO:0006351">
    <property type="term" value="P:DNA-templated transcription"/>
    <property type="evidence" value="ECO:0007669"/>
    <property type="project" value="InterPro"/>
</dbReference>